<evidence type="ECO:0000313" key="2">
    <source>
        <dbReference type="Proteomes" id="UP000053237"/>
    </source>
</evidence>
<protein>
    <submittedName>
        <fullName evidence="1">Uncharacterized protein</fullName>
    </submittedName>
</protein>
<dbReference type="EMBL" id="CAIX01000027">
    <property type="protein sequence ID" value="CCI41948.1"/>
    <property type="molecule type" value="Genomic_DNA"/>
</dbReference>
<reference evidence="1 2" key="1">
    <citation type="submission" date="2012-05" db="EMBL/GenBank/DDBJ databases">
        <title>Recombination and specialization in a pathogen metapopulation.</title>
        <authorList>
            <person name="Gardiner A."/>
            <person name="Kemen E."/>
            <person name="Schultz-Larsen T."/>
            <person name="MacLean D."/>
            <person name="Van Oosterhout C."/>
            <person name="Jones J.D.G."/>
        </authorList>
    </citation>
    <scope>NUCLEOTIDE SEQUENCE [LARGE SCALE GENOMIC DNA]</scope>
    <source>
        <strain evidence="1 2">Ac Nc2</strain>
    </source>
</reference>
<name>A0A024G5Z4_9STRA</name>
<dbReference type="AlphaFoldDB" id="A0A024G5Z4"/>
<sequence>MIYDWKDVCSKIHATSHLICDERWLRLILHYTISMLDYGEGFILCSLLLPLTSRDIYIHFTLSSKYETMIARERNFDASPTSATRYSLLKLTATAIVVCNTRDRRLDSSVNFYFATNFQLPSAIDYDSVPFACCYQFLCCSRDAQDRRLATYMRNFRYYQRYTAKFELNLSNMSLIAENWTQILSPEIKQSKCVCFGIVAAH</sequence>
<dbReference type="InParanoid" id="A0A024G5Z4"/>
<proteinExistence type="predicted"/>
<gene>
    <name evidence="1" type="ORF">BN9_027320</name>
</gene>
<comment type="caution">
    <text evidence="1">The sequence shown here is derived from an EMBL/GenBank/DDBJ whole genome shotgun (WGS) entry which is preliminary data.</text>
</comment>
<dbReference type="Proteomes" id="UP000053237">
    <property type="component" value="Unassembled WGS sequence"/>
</dbReference>
<keyword evidence="2" id="KW-1185">Reference proteome</keyword>
<evidence type="ECO:0000313" key="1">
    <source>
        <dbReference type="EMBL" id="CCI41948.1"/>
    </source>
</evidence>
<accession>A0A024G5Z4</accession>
<organism evidence="1 2">
    <name type="scientific">Albugo candida</name>
    <dbReference type="NCBI Taxonomy" id="65357"/>
    <lineage>
        <taxon>Eukaryota</taxon>
        <taxon>Sar</taxon>
        <taxon>Stramenopiles</taxon>
        <taxon>Oomycota</taxon>
        <taxon>Peronosporomycetes</taxon>
        <taxon>Albuginales</taxon>
        <taxon>Albuginaceae</taxon>
        <taxon>Albugo</taxon>
    </lineage>
</organism>